<dbReference type="eggNOG" id="ENOG5032JAR">
    <property type="taxonomic scope" value="Bacteria"/>
</dbReference>
<dbReference type="EMBL" id="CP001769">
    <property type="protein sequence ID" value="ADB40448.1"/>
    <property type="molecule type" value="Genomic_DNA"/>
</dbReference>
<organism evidence="1 2">
    <name type="scientific">Spirosoma linguale (strain ATCC 33905 / DSM 74 / LMG 10896 / Claus 1)</name>
    <dbReference type="NCBI Taxonomy" id="504472"/>
    <lineage>
        <taxon>Bacteria</taxon>
        <taxon>Pseudomonadati</taxon>
        <taxon>Bacteroidota</taxon>
        <taxon>Cytophagia</taxon>
        <taxon>Cytophagales</taxon>
        <taxon>Cytophagaceae</taxon>
        <taxon>Spirosoma</taxon>
    </lineage>
</organism>
<reference evidence="1 2" key="1">
    <citation type="journal article" date="2010" name="Stand. Genomic Sci.">
        <title>Complete genome sequence of Spirosoma linguale type strain (1).</title>
        <authorList>
            <person name="Lail K."/>
            <person name="Sikorski J."/>
            <person name="Saunders E."/>
            <person name="Lapidus A."/>
            <person name="Glavina Del Rio T."/>
            <person name="Copeland A."/>
            <person name="Tice H."/>
            <person name="Cheng J.-F."/>
            <person name="Lucas S."/>
            <person name="Nolan M."/>
            <person name="Bruce D."/>
            <person name="Goodwin L."/>
            <person name="Pitluck S."/>
            <person name="Ivanova N."/>
            <person name="Mavromatis K."/>
            <person name="Ovchinnikova G."/>
            <person name="Pati A."/>
            <person name="Chen A."/>
            <person name="Palaniappan K."/>
            <person name="Land M."/>
            <person name="Hauser L."/>
            <person name="Chang Y.-J."/>
            <person name="Jeffries C.D."/>
            <person name="Chain P."/>
            <person name="Brettin T."/>
            <person name="Detter J.C."/>
            <person name="Schuetze A."/>
            <person name="Rohde M."/>
            <person name="Tindall B.J."/>
            <person name="Goeker M."/>
            <person name="Bristow J."/>
            <person name="Eisen J.A."/>
            <person name="Markowitz V."/>
            <person name="Hugenholtz P."/>
            <person name="Kyrpides N.C."/>
            <person name="Klenk H.-P."/>
            <person name="Chen F."/>
        </authorList>
    </citation>
    <scope>NUCLEOTIDE SEQUENCE [LARGE SCALE GENOMIC DNA]</scope>
    <source>
        <strain evidence="2">ATCC 33905 / DSM 74 / LMG 10896 / Claus 1</strain>
    </source>
</reference>
<gene>
    <name evidence="1" type="ordered locus">Slin_4468</name>
</gene>
<evidence type="ECO:0008006" key="3">
    <source>
        <dbReference type="Google" id="ProtNLM"/>
    </source>
</evidence>
<dbReference type="STRING" id="504472.Slin_4468"/>
<sequence>MLIVINKFFRWFPAQCAIVTKTNHFQSMNYKTLLLLCLPFSSAFFSCSKTPATPPLIGTWELVSATSTEKDSTVSTFDPTHKMIKIINATHFAFLNHAVSKNDSSATRFSAGGGKYTLADSVYTENLEYFTDKAWENNKFSFVIKIEGDTLVQKGVEKVEKLGIDHIIIEKYKRVND</sequence>
<proteinExistence type="predicted"/>
<accession>D2QMN5</accession>
<dbReference type="Proteomes" id="UP000002028">
    <property type="component" value="Chromosome"/>
</dbReference>
<evidence type="ECO:0000313" key="2">
    <source>
        <dbReference type="Proteomes" id="UP000002028"/>
    </source>
</evidence>
<dbReference type="KEGG" id="sli:Slin_4468"/>
<dbReference type="AlphaFoldDB" id="D2QMN5"/>
<keyword evidence="2" id="KW-1185">Reference proteome</keyword>
<dbReference type="HOGENOM" id="CLU_129882_0_0_10"/>
<name>D2QMN5_SPILD</name>
<evidence type="ECO:0000313" key="1">
    <source>
        <dbReference type="EMBL" id="ADB40448.1"/>
    </source>
</evidence>
<dbReference type="Gene3D" id="2.40.128.490">
    <property type="entry name" value="Uncharacterised protein PF14869, DUF4488"/>
    <property type="match status" value="1"/>
</dbReference>
<protein>
    <recommendedName>
        <fullName evidence="3">Lipocalin-like domain-containing protein</fullName>
    </recommendedName>
</protein>